<proteinExistence type="inferred from homology"/>
<keyword evidence="3 6" id="KW-0808">Transferase</keyword>
<organism evidence="7 9">
    <name type="scientific">Adineta steineri</name>
    <dbReference type="NCBI Taxonomy" id="433720"/>
    <lineage>
        <taxon>Eukaryota</taxon>
        <taxon>Metazoa</taxon>
        <taxon>Spiralia</taxon>
        <taxon>Gnathifera</taxon>
        <taxon>Rotifera</taxon>
        <taxon>Eurotatoria</taxon>
        <taxon>Bdelloidea</taxon>
        <taxon>Adinetida</taxon>
        <taxon>Adinetidae</taxon>
        <taxon>Adineta</taxon>
    </lineage>
</organism>
<dbReference type="Proteomes" id="UP000663844">
    <property type="component" value="Unassembled WGS sequence"/>
</dbReference>
<evidence type="ECO:0000313" key="7">
    <source>
        <dbReference type="EMBL" id="CAF3508803.1"/>
    </source>
</evidence>
<comment type="caution">
    <text evidence="7">The sequence shown here is derived from an EMBL/GenBank/DDBJ whole genome shotgun (WGS) entry which is preliminary data.</text>
</comment>
<evidence type="ECO:0000313" key="9">
    <source>
        <dbReference type="Proteomes" id="UP000663844"/>
    </source>
</evidence>
<evidence type="ECO:0000256" key="5">
    <source>
        <dbReference type="ARBA" id="ARBA00047597"/>
    </source>
</evidence>
<dbReference type="Pfam" id="PF01129">
    <property type="entry name" value="ART"/>
    <property type="match status" value="1"/>
</dbReference>
<evidence type="ECO:0000256" key="2">
    <source>
        <dbReference type="ARBA" id="ARBA00022676"/>
    </source>
</evidence>
<keyword evidence="4" id="KW-0548">Nucleotidyltransferase</keyword>
<evidence type="ECO:0000256" key="3">
    <source>
        <dbReference type="ARBA" id="ARBA00022679"/>
    </source>
</evidence>
<comment type="catalytic activity">
    <reaction evidence="5 6">
        <text>L-arginyl-[protein] + NAD(+) = N(omega)-(ADP-D-ribosyl)-L-arginyl-[protein] + nicotinamide + H(+)</text>
        <dbReference type="Rhea" id="RHEA:19149"/>
        <dbReference type="Rhea" id="RHEA-COMP:10532"/>
        <dbReference type="Rhea" id="RHEA-COMP:15087"/>
        <dbReference type="ChEBI" id="CHEBI:15378"/>
        <dbReference type="ChEBI" id="CHEBI:17154"/>
        <dbReference type="ChEBI" id="CHEBI:29965"/>
        <dbReference type="ChEBI" id="CHEBI:57540"/>
        <dbReference type="ChEBI" id="CHEBI:142554"/>
        <dbReference type="EC" id="2.4.2.31"/>
    </reaction>
</comment>
<dbReference type="GO" id="GO:0106274">
    <property type="term" value="F:NAD+-protein-arginine ADP-ribosyltransferase activity"/>
    <property type="evidence" value="ECO:0007669"/>
    <property type="project" value="UniProtKB-EC"/>
</dbReference>
<dbReference type="AlphaFoldDB" id="A0A818HIS1"/>
<name>A0A818HIS1_9BILA</name>
<sequence>MDGLSQDESASIQLYTMESGSQISFSHIFNKHLRSENRKALEPWLYFLKLFFTALQKLPSSAQTIWRGVRDVDLSPKYPPGSNFTWWGVSSCLELRRTLESERFLGAEGIRTLFSIESQNGKSVMEHSFLKNTEEEEVILMPGSCFEVIKQVHVIHEDKQQTMPHFVCPGCNSRCDTKHNGDCDRRDPPMNCIYIDIRDINPGQQCQKCGVPVGDPRPVRYCCKKCNRLYCYACCFK</sequence>
<dbReference type="Gene3D" id="3.90.176.10">
    <property type="entry name" value="Toxin ADP-ribosyltransferase, Chain A, domain 1"/>
    <property type="match status" value="1"/>
</dbReference>
<keyword evidence="2 6" id="KW-0328">Glycosyltransferase</keyword>
<dbReference type="EC" id="2.4.2.31" evidence="6"/>
<dbReference type="EMBL" id="CAJOAY010004032">
    <property type="protein sequence ID" value="CAF4051764.1"/>
    <property type="molecule type" value="Genomic_DNA"/>
</dbReference>
<evidence type="ECO:0000256" key="4">
    <source>
        <dbReference type="ARBA" id="ARBA00022695"/>
    </source>
</evidence>
<dbReference type="GO" id="GO:0016779">
    <property type="term" value="F:nucleotidyltransferase activity"/>
    <property type="evidence" value="ECO:0007669"/>
    <property type="project" value="UniProtKB-KW"/>
</dbReference>
<dbReference type="InterPro" id="IPR000768">
    <property type="entry name" value="ART"/>
</dbReference>
<evidence type="ECO:0000256" key="1">
    <source>
        <dbReference type="ARBA" id="ARBA00009558"/>
    </source>
</evidence>
<evidence type="ECO:0000256" key="6">
    <source>
        <dbReference type="RuleBase" id="RU361228"/>
    </source>
</evidence>
<dbReference type="EMBL" id="CAJOAZ010000053">
    <property type="protein sequence ID" value="CAF3508803.1"/>
    <property type="molecule type" value="Genomic_DNA"/>
</dbReference>
<keyword evidence="6" id="KW-0521">NADP</keyword>
<keyword evidence="6" id="KW-0520">NAD</keyword>
<accession>A0A818HIS1</accession>
<protein>
    <recommendedName>
        <fullName evidence="6">NAD(P)(+)--arginine ADP-ribosyltransferase</fullName>
        <ecNumber evidence="6">2.4.2.31</ecNumber>
    </recommendedName>
    <alternativeName>
        <fullName evidence="6">Mono(ADP-ribosyl)transferase</fullName>
    </alternativeName>
</protein>
<dbReference type="Proteomes" id="UP000663881">
    <property type="component" value="Unassembled WGS sequence"/>
</dbReference>
<reference evidence="7" key="1">
    <citation type="submission" date="2021-02" db="EMBL/GenBank/DDBJ databases">
        <authorList>
            <person name="Nowell W R."/>
        </authorList>
    </citation>
    <scope>NUCLEOTIDE SEQUENCE</scope>
</reference>
<comment type="similarity">
    <text evidence="1 6">Belongs to the Arg-specific ADP-ribosyltransferase family.</text>
</comment>
<dbReference type="SUPFAM" id="SSF56399">
    <property type="entry name" value="ADP-ribosylation"/>
    <property type="match status" value="1"/>
</dbReference>
<evidence type="ECO:0000313" key="8">
    <source>
        <dbReference type="EMBL" id="CAF4051764.1"/>
    </source>
</evidence>
<gene>
    <name evidence="8" type="ORF">OKA104_LOCUS32829</name>
    <name evidence="7" type="ORF">OXD698_LOCUS1750</name>
</gene>